<evidence type="ECO:0000256" key="1">
    <source>
        <dbReference type="SAM" id="MobiDB-lite"/>
    </source>
</evidence>
<protein>
    <submittedName>
        <fullName evidence="3">Uncharacterized protein</fullName>
    </submittedName>
</protein>
<dbReference type="Proteomes" id="UP000887574">
    <property type="component" value="Unplaced"/>
</dbReference>
<evidence type="ECO:0000313" key="2">
    <source>
        <dbReference type="Proteomes" id="UP000887574"/>
    </source>
</evidence>
<sequence>MDYPKLLNCLGELRKGGANSSDEADDIETEVKRGIQDQISFGRKFYVDKNRPAVSGSRETTLDEIFVELQGCIVSLQMLPHVADVVRSSATSIVTIGIDKAECLLKCLRAGPPINAQPNLQVNQLVMPSKPNYMITALKEFRCLVDRCSFPYNFKKQEKMIGHIEGFIVGISFDLTSQCENLKPSGQHTWLKGEEDPNGQEQIGGFGQDAP</sequence>
<accession>A0A915CRG2</accession>
<name>A0A915CRG2_9BILA</name>
<reference evidence="3" key="1">
    <citation type="submission" date="2022-11" db="UniProtKB">
        <authorList>
            <consortium name="WormBaseParasite"/>
        </authorList>
    </citation>
    <scope>IDENTIFICATION</scope>
</reference>
<feature type="compositionally biased region" description="Gly residues" evidence="1">
    <location>
        <begin position="202"/>
        <end position="211"/>
    </location>
</feature>
<dbReference type="AlphaFoldDB" id="A0A915CRG2"/>
<evidence type="ECO:0000313" key="3">
    <source>
        <dbReference type="WBParaSite" id="jg11854"/>
    </source>
</evidence>
<feature type="region of interest" description="Disordered" evidence="1">
    <location>
        <begin position="186"/>
        <end position="211"/>
    </location>
</feature>
<dbReference type="WBParaSite" id="jg11854">
    <property type="protein sequence ID" value="jg11854"/>
    <property type="gene ID" value="jg11854"/>
</dbReference>
<proteinExistence type="predicted"/>
<organism evidence="2 3">
    <name type="scientific">Ditylenchus dipsaci</name>
    <dbReference type="NCBI Taxonomy" id="166011"/>
    <lineage>
        <taxon>Eukaryota</taxon>
        <taxon>Metazoa</taxon>
        <taxon>Ecdysozoa</taxon>
        <taxon>Nematoda</taxon>
        <taxon>Chromadorea</taxon>
        <taxon>Rhabditida</taxon>
        <taxon>Tylenchina</taxon>
        <taxon>Tylenchomorpha</taxon>
        <taxon>Sphaerularioidea</taxon>
        <taxon>Anguinidae</taxon>
        <taxon>Anguininae</taxon>
        <taxon>Ditylenchus</taxon>
    </lineage>
</organism>
<keyword evidence="2" id="KW-1185">Reference proteome</keyword>